<accession>A0ABM1BVD2</accession>
<evidence type="ECO:0000256" key="3">
    <source>
        <dbReference type="ARBA" id="ARBA00023125"/>
    </source>
</evidence>
<feature type="domain" description="HTH psq-type" evidence="8">
    <location>
        <begin position="529"/>
        <end position="581"/>
    </location>
</feature>
<dbReference type="PANTHER" id="PTHR21545">
    <property type="entry name" value="TRANSCRIPTION FACTOR MLR1/2"/>
    <property type="match status" value="1"/>
</dbReference>
<dbReference type="Proteomes" id="UP000694941">
    <property type="component" value="Unplaced"/>
</dbReference>
<evidence type="ECO:0000256" key="5">
    <source>
        <dbReference type="ARBA" id="ARBA00023242"/>
    </source>
</evidence>
<name>A0ABM1BVD2_LIMPO</name>
<sequence length="735" mass="82345">MAECCLSRCAKKRRFFRKELQSWSKNVLFLVGLERIAEEFVGHDKWRNIVTPFLEYDSCKPTDWSPEEKCCFCSAKKQPPYDPASGIYHSEDGRWSMKSFLPDGMKGNSVCKTDCFNKHFWSDGSVGGSRSPSPHEEKPLDLSLHSSRICKNTIKEDEEDSSSASSVLRVPLPSSKLGQKRRTDLGYKRAYTDEELQAALRDIQTGKLGTRRAAVIYGIPRSTLRNKVYKLAMERKKKQRGTIDEPKTPSVINSQSKEEKLGDNVSTVGSESLRQLLKMTINHKVQKTQALPSKEWSTKNESFKMWPFISPDFYSSDPTSIVRLINGLEHSHAVAPLIAKMLTGIETLALKRPPSEDSVPDQSLIGIGQLPLLPELIHHLAEERMLLECDRSNRLCKEETDTSEKDMSDCLSNVILKVPSFRPGTQLNDSNSDTANALSLSQTGHYPGNKGISVSLKELIAKSISQRVGKTSFCPKKKNNYTHSQPAVNEGKTYNNLKTRLSSSPATHSSCPSSRQTSETSKRERKQIRPKRGRYRNYDRNSLAMAVRAVQRGEMSVHRAGNYYGVPHSTLEYKVKERHLLRNKKNLKYHQKSSESSASDKSNESNHSLKKLLQGTNISEGESTLCSDKPESSTSHPTSLPSHTSLWKTMPFLSEDLAGLSSSSSNFFASQMIRKLQANAQRQEGCSGNQRQEVGILENLIKKTLEKSVSMEEKGSSSLIISCSNGESDVNLNHK</sequence>
<evidence type="ECO:0000256" key="7">
    <source>
        <dbReference type="SAM" id="MobiDB-lite"/>
    </source>
</evidence>
<dbReference type="Pfam" id="PF05225">
    <property type="entry name" value="HTH_psq"/>
    <property type="match status" value="2"/>
</dbReference>
<feature type="region of interest" description="Disordered" evidence="7">
    <location>
        <begin position="236"/>
        <end position="265"/>
    </location>
</feature>
<keyword evidence="9" id="KW-1185">Reference proteome</keyword>
<reference evidence="10" key="1">
    <citation type="submission" date="2025-08" db="UniProtKB">
        <authorList>
            <consortium name="RefSeq"/>
        </authorList>
    </citation>
    <scope>IDENTIFICATION</scope>
    <source>
        <tissue evidence="10">Muscle</tissue>
    </source>
</reference>
<feature type="domain" description="HTH psq-type" evidence="8">
    <location>
        <begin position="189"/>
        <end position="234"/>
    </location>
</feature>
<feature type="compositionally biased region" description="Low complexity" evidence="7">
    <location>
        <begin position="502"/>
        <end position="514"/>
    </location>
</feature>
<dbReference type="PROSITE" id="PS50960">
    <property type="entry name" value="HTH_PSQ"/>
    <property type="match status" value="2"/>
</dbReference>
<feature type="compositionally biased region" description="Low complexity" evidence="7">
    <location>
        <begin position="632"/>
        <end position="643"/>
    </location>
</feature>
<proteinExistence type="predicted"/>
<dbReference type="InterPro" id="IPR007889">
    <property type="entry name" value="HTH_Psq"/>
</dbReference>
<dbReference type="RefSeq" id="XP_013789404.1">
    <property type="nucleotide sequence ID" value="XM_013933950.2"/>
</dbReference>
<dbReference type="SUPFAM" id="SSF46689">
    <property type="entry name" value="Homeodomain-like"/>
    <property type="match status" value="2"/>
</dbReference>
<dbReference type="Gene3D" id="1.10.10.60">
    <property type="entry name" value="Homeodomain-like"/>
    <property type="match status" value="2"/>
</dbReference>
<dbReference type="GeneID" id="106473265"/>
<feature type="compositionally biased region" description="Low complexity" evidence="7">
    <location>
        <begin position="162"/>
        <end position="175"/>
    </location>
</feature>
<dbReference type="PANTHER" id="PTHR21545:SF13">
    <property type="entry name" value="ECDYSONE-INDUCED PROTEIN 93F, ISOFORM C"/>
    <property type="match status" value="1"/>
</dbReference>
<evidence type="ECO:0000256" key="2">
    <source>
        <dbReference type="ARBA" id="ARBA00023015"/>
    </source>
</evidence>
<comment type="subcellular location">
    <subcellularLocation>
        <location evidence="1 6">Nucleus</location>
    </subcellularLocation>
</comment>
<evidence type="ECO:0000256" key="4">
    <source>
        <dbReference type="ARBA" id="ARBA00023163"/>
    </source>
</evidence>
<protein>
    <submittedName>
        <fullName evidence="10">Mushroom body large-type Kenyon cell-specific protein 1-like isoform X1</fullName>
    </submittedName>
</protein>
<feature type="region of interest" description="Disordered" evidence="7">
    <location>
        <begin position="584"/>
        <end position="607"/>
    </location>
</feature>
<evidence type="ECO:0000259" key="8">
    <source>
        <dbReference type="PROSITE" id="PS50960"/>
    </source>
</evidence>
<evidence type="ECO:0000313" key="10">
    <source>
        <dbReference type="RefSeq" id="XP_013789404.1"/>
    </source>
</evidence>
<dbReference type="InterPro" id="IPR009057">
    <property type="entry name" value="Homeodomain-like_sf"/>
</dbReference>
<keyword evidence="4" id="KW-0804">Transcription</keyword>
<evidence type="ECO:0000313" key="9">
    <source>
        <dbReference type="Proteomes" id="UP000694941"/>
    </source>
</evidence>
<keyword evidence="3 6" id="KW-0238">DNA-binding</keyword>
<feature type="region of interest" description="Disordered" evidence="7">
    <location>
        <begin position="423"/>
        <end position="447"/>
    </location>
</feature>
<feature type="compositionally biased region" description="Basic residues" evidence="7">
    <location>
        <begin position="523"/>
        <end position="535"/>
    </location>
</feature>
<feature type="compositionally biased region" description="Polar residues" evidence="7">
    <location>
        <begin position="423"/>
        <end position="444"/>
    </location>
</feature>
<gene>
    <name evidence="10" type="primary">LOC106473265</name>
</gene>
<keyword evidence="5 6" id="KW-0539">Nucleus</keyword>
<feature type="region of interest" description="Disordered" evidence="7">
    <location>
        <begin position="155"/>
        <end position="181"/>
    </location>
</feature>
<feature type="region of interest" description="Disordered" evidence="7">
    <location>
        <begin position="499"/>
        <end position="540"/>
    </location>
</feature>
<feature type="DNA-binding region" description="H-T-H motif" evidence="6">
    <location>
        <begin position="557"/>
        <end position="577"/>
    </location>
</feature>
<feature type="DNA-binding region" description="H-T-H motif" evidence="6">
    <location>
        <begin position="210"/>
        <end position="230"/>
    </location>
</feature>
<keyword evidence="2" id="KW-0805">Transcription regulation</keyword>
<organism evidence="9 10">
    <name type="scientific">Limulus polyphemus</name>
    <name type="common">Atlantic horseshoe crab</name>
    <dbReference type="NCBI Taxonomy" id="6850"/>
    <lineage>
        <taxon>Eukaryota</taxon>
        <taxon>Metazoa</taxon>
        <taxon>Ecdysozoa</taxon>
        <taxon>Arthropoda</taxon>
        <taxon>Chelicerata</taxon>
        <taxon>Merostomata</taxon>
        <taxon>Xiphosura</taxon>
        <taxon>Limulidae</taxon>
        <taxon>Limulus</taxon>
    </lineage>
</organism>
<evidence type="ECO:0000256" key="6">
    <source>
        <dbReference type="PROSITE-ProRule" id="PRU00320"/>
    </source>
</evidence>
<feature type="region of interest" description="Disordered" evidence="7">
    <location>
        <begin position="619"/>
        <end position="643"/>
    </location>
</feature>
<evidence type="ECO:0000256" key="1">
    <source>
        <dbReference type="ARBA" id="ARBA00004123"/>
    </source>
</evidence>